<feature type="transmembrane region" description="Helical" evidence="13">
    <location>
        <begin position="115"/>
        <end position="135"/>
    </location>
</feature>
<feature type="transmembrane region" description="Helical" evidence="13">
    <location>
        <begin position="61"/>
        <end position="82"/>
    </location>
</feature>
<keyword evidence="4" id="KW-0813">Transport</keyword>
<evidence type="ECO:0000313" key="15">
    <source>
        <dbReference type="EMBL" id="SUK40687.1"/>
    </source>
</evidence>
<dbReference type="GO" id="GO:0033214">
    <property type="term" value="P:siderophore-iron import into cell"/>
    <property type="evidence" value="ECO:0007669"/>
    <property type="project" value="TreeGrafter"/>
</dbReference>
<feature type="transmembrane region" description="Helical" evidence="13">
    <location>
        <begin position="265"/>
        <end position="286"/>
    </location>
</feature>
<dbReference type="SUPFAM" id="SSF81345">
    <property type="entry name" value="ABC transporter involved in vitamin B12 uptake, BtuC"/>
    <property type="match status" value="1"/>
</dbReference>
<evidence type="ECO:0000313" key="17">
    <source>
        <dbReference type="Proteomes" id="UP000255091"/>
    </source>
</evidence>
<reference evidence="14 16" key="1">
    <citation type="submission" date="2015-01" db="EMBL/GenBank/DDBJ databases">
        <title>Characterization of Swiss Staphylococcus aureus strains involved in food poisoning.</title>
        <authorList>
            <person name="Crovadore J."/>
            <person name="Chablais R."/>
            <person name="Tonacini J."/>
            <person name="Schnyder B."/>
            <person name="Lefort F."/>
        </authorList>
    </citation>
    <scope>NUCLEOTIDE SEQUENCE [LARGE SCALE GENOMIC DNA]</scope>
    <source>
        <strain evidence="14 16">SA-120</strain>
    </source>
</reference>
<evidence type="ECO:0000256" key="1">
    <source>
        <dbReference type="ARBA" id="ARBA00004651"/>
    </source>
</evidence>
<evidence type="ECO:0000256" key="5">
    <source>
        <dbReference type="ARBA" id="ARBA00022475"/>
    </source>
</evidence>
<protein>
    <recommendedName>
        <fullName evidence="3">Probable heme-iron transport system permease protein IsdF</fullName>
    </recommendedName>
    <alternativeName>
        <fullName evidence="12">Iron-regulated surface determinant protein F</fullName>
    </alternativeName>
    <alternativeName>
        <fullName evidence="11">Staphylococcal iron-regulated protein G</fullName>
    </alternativeName>
</protein>
<dbReference type="InterPro" id="IPR000522">
    <property type="entry name" value="ABC_transptr_permease_BtuC"/>
</dbReference>
<feature type="transmembrane region" description="Helical" evidence="13">
    <location>
        <begin position="142"/>
        <end position="163"/>
    </location>
</feature>
<feature type="transmembrane region" description="Helical" evidence="13">
    <location>
        <begin position="183"/>
        <end position="206"/>
    </location>
</feature>
<keyword evidence="8" id="KW-0408">Iron</keyword>
<evidence type="ECO:0000256" key="4">
    <source>
        <dbReference type="ARBA" id="ARBA00022448"/>
    </source>
</evidence>
<dbReference type="Gene3D" id="1.10.3470.10">
    <property type="entry name" value="ABC transporter involved in vitamin B12 uptake, BtuC"/>
    <property type="match status" value="1"/>
</dbReference>
<feature type="transmembrane region" description="Helical" evidence="13">
    <location>
        <begin position="298"/>
        <end position="314"/>
    </location>
</feature>
<evidence type="ECO:0000256" key="9">
    <source>
        <dbReference type="ARBA" id="ARBA00023136"/>
    </source>
</evidence>
<dbReference type="InterPro" id="IPR037294">
    <property type="entry name" value="ABC_BtuC-like"/>
</dbReference>
<evidence type="ECO:0000256" key="10">
    <source>
        <dbReference type="ARBA" id="ARBA00025320"/>
    </source>
</evidence>
<name>A0A0D1JWM1_STAAU</name>
<evidence type="ECO:0000256" key="8">
    <source>
        <dbReference type="ARBA" id="ARBA00023004"/>
    </source>
</evidence>
<dbReference type="FunFam" id="1.10.3470.10:FF:000001">
    <property type="entry name" value="Vitamin B12 ABC transporter permease BtuC"/>
    <property type="match status" value="1"/>
</dbReference>
<gene>
    <name evidence="15" type="primary">isdF</name>
    <name evidence="15" type="ORF">NCTC6133_01359</name>
    <name evidence="14" type="ORF">QU38_11970</name>
</gene>
<evidence type="ECO:0000256" key="12">
    <source>
        <dbReference type="ARBA" id="ARBA00031465"/>
    </source>
</evidence>
<dbReference type="Proteomes" id="UP000255091">
    <property type="component" value="Unassembled WGS sequence"/>
</dbReference>
<dbReference type="PANTHER" id="PTHR30472">
    <property type="entry name" value="FERRIC ENTEROBACTIN TRANSPORT SYSTEM PERMEASE PROTEIN"/>
    <property type="match status" value="1"/>
</dbReference>
<reference evidence="15 17" key="2">
    <citation type="submission" date="2018-06" db="EMBL/GenBank/DDBJ databases">
        <authorList>
            <consortium name="Pathogen Informatics"/>
            <person name="Doyle S."/>
        </authorList>
    </citation>
    <scope>NUCLEOTIDE SEQUENCE [LARGE SCALE GENOMIC DNA]</scope>
    <source>
        <strain evidence="15 17">NCTC6133</strain>
    </source>
</reference>
<evidence type="ECO:0000313" key="16">
    <source>
        <dbReference type="Proteomes" id="UP000032274"/>
    </source>
</evidence>
<dbReference type="EMBL" id="UHAP01000001">
    <property type="protein sequence ID" value="SUK40687.1"/>
    <property type="molecule type" value="Genomic_DNA"/>
</dbReference>
<dbReference type="Pfam" id="PF01032">
    <property type="entry name" value="FecCD"/>
    <property type="match status" value="1"/>
</dbReference>
<comment type="similarity">
    <text evidence="2">Belongs to the binding-protein-dependent transport system permease family. FecCD subfamily.</text>
</comment>
<dbReference type="CDD" id="cd06550">
    <property type="entry name" value="TM_ABC_iron-siderophores_like"/>
    <property type="match status" value="1"/>
</dbReference>
<keyword evidence="5" id="KW-1003">Cell membrane</keyword>
<dbReference type="PANTHER" id="PTHR30472:SF21">
    <property type="entry name" value="HEME-IRON TRANSPORT SYSTEM PERMEASE PROTEIN ISDF-RELATED"/>
    <property type="match status" value="1"/>
</dbReference>
<comment type="function">
    <text evidence="10">Part of the binding-protein-dependent transport system for heme-iron. Responsible for the translocation of the substrate across the membrane.</text>
</comment>
<feature type="transmembrane region" description="Helical" evidence="13">
    <location>
        <begin position="227"/>
        <end position="253"/>
    </location>
</feature>
<evidence type="ECO:0000256" key="2">
    <source>
        <dbReference type="ARBA" id="ARBA00007935"/>
    </source>
</evidence>
<evidence type="ECO:0000256" key="13">
    <source>
        <dbReference type="SAM" id="Phobius"/>
    </source>
</evidence>
<accession>A0A0D1JWM1</accession>
<evidence type="ECO:0000256" key="6">
    <source>
        <dbReference type="ARBA" id="ARBA00022692"/>
    </source>
</evidence>
<dbReference type="GO" id="GO:0005886">
    <property type="term" value="C:plasma membrane"/>
    <property type="evidence" value="ECO:0007669"/>
    <property type="project" value="UniProtKB-SubCell"/>
</dbReference>
<dbReference type="EMBL" id="JXIG01000629">
    <property type="protein sequence ID" value="KIT95650.1"/>
    <property type="molecule type" value="Genomic_DNA"/>
</dbReference>
<dbReference type="GO" id="GO:0022857">
    <property type="term" value="F:transmembrane transporter activity"/>
    <property type="evidence" value="ECO:0007669"/>
    <property type="project" value="InterPro"/>
</dbReference>
<sequence>MMIKNKKKLLFLCLLVILIATAYISFVTGTIKLSFNDLITKFTTGSNEAVDSIIDLRLPRILIALMVGAMLAVSGALLQAALQNPLAEANIIGVSSGALIMRALCMLFIPQLYFYLPLLSFIGGLIPFLIIIVLHSKFRFNAVSMILVGVALFVLLNGVLEILTQNPLMKIPQGLTMKIWSDVYILAVSALLGLILTLLLSPKLNLLNLDDIQARSIGFNIDRYRWLTGLLAVFLASATVAIVGQLAFLGIIVPHVVRKLVGGNYRVLIPFSTVIGAWLLLVADLLGRVIQPPLEIPANAILMIVGGPMLIYLICQSQRNRI</sequence>
<organism evidence="15 17">
    <name type="scientific">Staphylococcus aureus</name>
    <dbReference type="NCBI Taxonomy" id="1280"/>
    <lineage>
        <taxon>Bacteria</taxon>
        <taxon>Bacillati</taxon>
        <taxon>Bacillota</taxon>
        <taxon>Bacilli</taxon>
        <taxon>Bacillales</taxon>
        <taxon>Staphylococcaceae</taxon>
        <taxon>Staphylococcus</taxon>
    </lineage>
</organism>
<keyword evidence="7 13" id="KW-1133">Transmembrane helix</keyword>
<proteinExistence type="inferred from homology"/>
<dbReference type="AlphaFoldDB" id="A0A0D1JWM1"/>
<evidence type="ECO:0000256" key="7">
    <source>
        <dbReference type="ARBA" id="ARBA00022989"/>
    </source>
</evidence>
<evidence type="ECO:0000313" key="14">
    <source>
        <dbReference type="EMBL" id="KIT95650.1"/>
    </source>
</evidence>
<evidence type="ECO:0000256" key="11">
    <source>
        <dbReference type="ARBA" id="ARBA00031149"/>
    </source>
</evidence>
<evidence type="ECO:0000256" key="3">
    <source>
        <dbReference type="ARBA" id="ARBA00018524"/>
    </source>
</evidence>
<keyword evidence="6 13" id="KW-0812">Transmembrane</keyword>
<dbReference type="Proteomes" id="UP000032274">
    <property type="component" value="Unassembled WGS sequence"/>
</dbReference>
<accession>A0A380DRB3</accession>
<keyword evidence="9 13" id="KW-0472">Membrane</keyword>
<comment type="subcellular location">
    <subcellularLocation>
        <location evidence="1">Cell membrane</location>
        <topology evidence="1">Multi-pass membrane protein</topology>
    </subcellularLocation>
</comment>